<dbReference type="Pfam" id="PF13399">
    <property type="entry name" value="LytR_C"/>
    <property type="match status" value="1"/>
</dbReference>
<dbReference type="NCBIfam" id="TIGR00350">
    <property type="entry name" value="lytR_cpsA_psr"/>
    <property type="match status" value="1"/>
</dbReference>
<dbReference type="Pfam" id="PF03816">
    <property type="entry name" value="LytR_cpsA_psr"/>
    <property type="match status" value="1"/>
</dbReference>
<comment type="caution">
    <text evidence="4">The sequence shown here is derived from an EMBL/GenBank/DDBJ whole genome shotgun (WGS) entry which is preliminary data.</text>
</comment>
<evidence type="ECO:0000259" key="3">
    <source>
        <dbReference type="Pfam" id="PF13399"/>
    </source>
</evidence>
<dbReference type="PANTHER" id="PTHR33392:SF6">
    <property type="entry name" value="POLYISOPRENYL-TEICHOIC ACID--PEPTIDOGLYCAN TEICHOIC ACID TRANSFERASE TAGU"/>
    <property type="match status" value="1"/>
</dbReference>
<dbReference type="Proteomes" id="UP000569951">
    <property type="component" value="Unassembled WGS sequence"/>
</dbReference>
<evidence type="ECO:0000313" key="5">
    <source>
        <dbReference type="Proteomes" id="UP000569951"/>
    </source>
</evidence>
<accession>A0A841I347</accession>
<dbReference type="InterPro" id="IPR027381">
    <property type="entry name" value="LytR/CpsA/Psr_C"/>
</dbReference>
<keyword evidence="5" id="KW-1185">Reference proteome</keyword>
<dbReference type="RefSeq" id="WP_183987598.1">
    <property type="nucleotide sequence ID" value="NZ_JACHHG010000008.1"/>
</dbReference>
<comment type="similarity">
    <text evidence="1">Belongs to the LytR/CpsA/Psr (LCP) family.</text>
</comment>
<feature type="domain" description="LytR/CpsA/Psr regulator C-terminal" evidence="3">
    <location>
        <begin position="323"/>
        <end position="406"/>
    </location>
</feature>
<organism evidence="4 5">
    <name type="scientific">Deinobacterium chartae</name>
    <dbReference type="NCBI Taxonomy" id="521158"/>
    <lineage>
        <taxon>Bacteria</taxon>
        <taxon>Thermotogati</taxon>
        <taxon>Deinococcota</taxon>
        <taxon>Deinococci</taxon>
        <taxon>Deinococcales</taxon>
        <taxon>Deinococcaceae</taxon>
        <taxon>Deinobacterium</taxon>
    </lineage>
</organism>
<dbReference type="InterPro" id="IPR004474">
    <property type="entry name" value="LytR_CpsA_psr"/>
</dbReference>
<proteinExistence type="inferred from homology"/>
<dbReference type="InterPro" id="IPR050922">
    <property type="entry name" value="LytR/CpsA/Psr_CW_biosynth"/>
</dbReference>
<protein>
    <submittedName>
        <fullName evidence="4">LCP family protein required for cell wall assembly</fullName>
    </submittedName>
</protein>
<evidence type="ECO:0000256" key="1">
    <source>
        <dbReference type="ARBA" id="ARBA00006068"/>
    </source>
</evidence>
<dbReference type="PANTHER" id="PTHR33392">
    <property type="entry name" value="POLYISOPRENYL-TEICHOIC ACID--PEPTIDOGLYCAN TEICHOIC ACID TRANSFERASE TAGU"/>
    <property type="match status" value="1"/>
</dbReference>
<dbReference type="AlphaFoldDB" id="A0A841I347"/>
<evidence type="ECO:0000313" key="4">
    <source>
        <dbReference type="EMBL" id="MBB6098840.1"/>
    </source>
</evidence>
<dbReference type="EMBL" id="JACHHG010000008">
    <property type="protein sequence ID" value="MBB6098840.1"/>
    <property type="molecule type" value="Genomic_DNA"/>
</dbReference>
<evidence type="ECO:0000259" key="2">
    <source>
        <dbReference type="Pfam" id="PF03816"/>
    </source>
</evidence>
<reference evidence="4 5" key="1">
    <citation type="submission" date="2020-08" db="EMBL/GenBank/DDBJ databases">
        <title>Genomic Encyclopedia of Type Strains, Phase IV (KMG-IV): sequencing the most valuable type-strain genomes for metagenomic binning, comparative biology and taxonomic classification.</title>
        <authorList>
            <person name="Goeker M."/>
        </authorList>
    </citation>
    <scope>NUCLEOTIDE SEQUENCE [LARGE SCALE GENOMIC DNA]</scope>
    <source>
        <strain evidence="4 5">DSM 21458</strain>
    </source>
</reference>
<dbReference type="Gene3D" id="3.40.630.190">
    <property type="entry name" value="LCP protein"/>
    <property type="match status" value="1"/>
</dbReference>
<name>A0A841I347_9DEIO</name>
<gene>
    <name evidence="4" type="ORF">HNR42_002275</name>
</gene>
<sequence>MTDRPHPSSQAERAADLRAARSKRGWRALQLTCMVLSVSSLMGYLAMTTQVAEGARAQLIVAPGEAPSFSVLLAGLDVAYCYYHTPCKPGDPRIQSLSRTDTLMLAIFDKTHVKILSIPRDTWVDGTNRKVNAGYPIGGPEQMVHDVETVTGQRIDYYAVVKLSYVEDIIDALGGLDVNAPAPVDFVDNAAKLRLKLDAGPHHLNGKDAVAFLRMRKAPGWGDDYGRMDRQKEAVAQLLDKLRSPQGLSALPSLMAAFSQGVTTNADPGLLQQMVPHLGSYRLQMATLPTHDGQGSYLIADRSRLADVLGKDIPENTVSQPTVPARILDASGQPGLGEALARYLRLRGLEVGQIEVQPKSLERSRVVTLNEVTSAQAYADFLGLARLQALRFPVSYGEVVIYLGADAAERFGGLAAFAGH</sequence>
<feature type="domain" description="Cell envelope-related transcriptional attenuator" evidence="2">
    <location>
        <begin position="99"/>
        <end position="243"/>
    </location>
</feature>